<dbReference type="OrthoDB" id="414933at2759"/>
<dbReference type="Proteomes" id="UP000604046">
    <property type="component" value="Unassembled WGS sequence"/>
</dbReference>
<sequence length="676" mass="73067">MLQLPGLLTARLRRVAATEGADAATEALLAVREDAVQPNVIHLNALMDAARKTGRWQAAIGLAQRSQSWGITADTVSCNILLSSSPSWVGALDHLARALPSLRPSEATSVAASGAMAQGWAEAFHLLGFLERLRLEPSTAGYNAAILGSPWQRALATLACGRSGVCLDQVGFTSVAKAAEEDQTFWAVALDQLRQPCTSNSRLPDPASITTALSSCNQAQQWQWGLLLHEGSQAAWNEYCYNAAMKGCQGRWKFVVALLGQMRESRVAPDCASTSIVATSLVQASLWHLALCMLQRPWPVSSVTYHTTMHALGENSSWEWALLLLRRLLRRSLRASEMSFSVAIDACQQGMFWQGASALVYQAMCTVGRASTITWNPALRTYEKYGIWQECLSASANLRGPDNSLVFAAGACSRASEWAAGLSLAAEGGQRSRSPGHESQGQISSPWQRMANLLGCQGLLVALPPPPRSLWQCAMEALQAGGRRSVELDQVDFNAAAASEQRVPRWMHVFCLLAQATRQARPDCITFSASISVLEKALRWKKASEVYAGLWNRGVKPAGVTFNAAASVLVKARRWQQAMLLLTTMEVNTVSADSIFFGVLLKSSAFTALTPVGKTWAQMQKRRVAPDAVACGSALEGFVLERKASDSASTLPRLQDLGIAVLRAAQLPQGTRRNSV</sequence>
<protein>
    <recommendedName>
        <fullName evidence="4">Pentatricopeptide repeat-containing protein, chloroplastic</fullName>
    </recommendedName>
</protein>
<gene>
    <name evidence="2" type="ORF">SNAT2548_LOCUS3487</name>
</gene>
<evidence type="ECO:0008006" key="4">
    <source>
        <dbReference type="Google" id="ProtNLM"/>
    </source>
</evidence>
<evidence type="ECO:0000256" key="1">
    <source>
        <dbReference type="ARBA" id="ARBA00022737"/>
    </source>
</evidence>
<dbReference type="PANTHER" id="PTHR47447:SF17">
    <property type="entry name" value="OS12G0638900 PROTEIN"/>
    <property type="match status" value="1"/>
</dbReference>
<dbReference type="EMBL" id="CAJNDS010000213">
    <property type="protein sequence ID" value="CAE7029187.1"/>
    <property type="molecule type" value="Genomic_DNA"/>
</dbReference>
<keyword evidence="1" id="KW-0677">Repeat</keyword>
<accession>A0A812I8N0</accession>
<dbReference type="Gene3D" id="1.25.40.10">
    <property type="entry name" value="Tetratricopeptide repeat domain"/>
    <property type="match status" value="3"/>
</dbReference>
<reference evidence="2" key="1">
    <citation type="submission" date="2021-02" db="EMBL/GenBank/DDBJ databases">
        <authorList>
            <person name="Dougan E. K."/>
            <person name="Rhodes N."/>
            <person name="Thang M."/>
            <person name="Chan C."/>
        </authorList>
    </citation>
    <scope>NUCLEOTIDE SEQUENCE</scope>
</reference>
<dbReference type="InterPro" id="IPR011990">
    <property type="entry name" value="TPR-like_helical_dom_sf"/>
</dbReference>
<dbReference type="AlphaFoldDB" id="A0A812I8N0"/>
<evidence type="ECO:0000313" key="3">
    <source>
        <dbReference type="Proteomes" id="UP000604046"/>
    </source>
</evidence>
<comment type="caution">
    <text evidence="2">The sequence shown here is derived from an EMBL/GenBank/DDBJ whole genome shotgun (WGS) entry which is preliminary data.</text>
</comment>
<evidence type="ECO:0000313" key="2">
    <source>
        <dbReference type="EMBL" id="CAE7029187.1"/>
    </source>
</evidence>
<name>A0A812I8N0_9DINO</name>
<organism evidence="2 3">
    <name type="scientific">Symbiodinium natans</name>
    <dbReference type="NCBI Taxonomy" id="878477"/>
    <lineage>
        <taxon>Eukaryota</taxon>
        <taxon>Sar</taxon>
        <taxon>Alveolata</taxon>
        <taxon>Dinophyceae</taxon>
        <taxon>Suessiales</taxon>
        <taxon>Symbiodiniaceae</taxon>
        <taxon>Symbiodinium</taxon>
    </lineage>
</organism>
<proteinExistence type="predicted"/>
<dbReference type="PANTHER" id="PTHR47447">
    <property type="entry name" value="OS03G0856100 PROTEIN"/>
    <property type="match status" value="1"/>
</dbReference>
<keyword evidence="3" id="KW-1185">Reference proteome</keyword>